<reference evidence="1" key="1">
    <citation type="journal article" date="2020" name="Stud. Mycol.">
        <title>101 Dothideomycetes genomes: a test case for predicting lifestyles and emergence of pathogens.</title>
        <authorList>
            <person name="Haridas S."/>
            <person name="Albert R."/>
            <person name="Binder M."/>
            <person name="Bloem J."/>
            <person name="Labutti K."/>
            <person name="Salamov A."/>
            <person name="Andreopoulos B."/>
            <person name="Baker S."/>
            <person name="Barry K."/>
            <person name="Bills G."/>
            <person name="Bluhm B."/>
            <person name="Cannon C."/>
            <person name="Castanera R."/>
            <person name="Culley D."/>
            <person name="Daum C."/>
            <person name="Ezra D."/>
            <person name="Gonzalez J."/>
            <person name="Henrissat B."/>
            <person name="Kuo A."/>
            <person name="Liang C."/>
            <person name="Lipzen A."/>
            <person name="Lutzoni F."/>
            <person name="Magnuson J."/>
            <person name="Mondo S."/>
            <person name="Nolan M."/>
            <person name="Ohm R."/>
            <person name="Pangilinan J."/>
            <person name="Park H.-J."/>
            <person name="Ramirez L."/>
            <person name="Alfaro M."/>
            <person name="Sun H."/>
            <person name="Tritt A."/>
            <person name="Yoshinaga Y."/>
            <person name="Zwiers L.-H."/>
            <person name="Turgeon B."/>
            <person name="Goodwin S."/>
            <person name="Spatafora J."/>
            <person name="Crous P."/>
            <person name="Grigoriev I."/>
        </authorList>
    </citation>
    <scope>NUCLEOTIDE SEQUENCE</scope>
    <source>
        <strain evidence="1">ATCC 200398</strain>
    </source>
</reference>
<gene>
    <name evidence="1" type="ORF">BDR25DRAFT_364059</name>
</gene>
<organism evidence="1 2">
    <name type="scientific">Lindgomyces ingoldianus</name>
    <dbReference type="NCBI Taxonomy" id="673940"/>
    <lineage>
        <taxon>Eukaryota</taxon>
        <taxon>Fungi</taxon>
        <taxon>Dikarya</taxon>
        <taxon>Ascomycota</taxon>
        <taxon>Pezizomycotina</taxon>
        <taxon>Dothideomycetes</taxon>
        <taxon>Pleosporomycetidae</taxon>
        <taxon>Pleosporales</taxon>
        <taxon>Lindgomycetaceae</taxon>
        <taxon>Lindgomyces</taxon>
    </lineage>
</organism>
<evidence type="ECO:0000313" key="2">
    <source>
        <dbReference type="Proteomes" id="UP000799755"/>
    </source>
</evidence>
<proteinExistence type="predicted"/>
<comment type="caution">
    <text evidence="1">The sequence shown here is derived from an EMBL/GenBank/DDBJ whole genome shotgun (WGS) entry which is preliminary data.</text>
</comment>
<name>A0ACB6Q6C0_9PLEO</name>
<sequence length="81" mass="8810">MSELFSPLQSTTLRSSSRSSSSDDGNNDDDDDDDEDGVLKFQLANSGKCGTYPESPPLPPLVSISSTPICHLLRWKRPIAL</sequence>
<protein>
    <submittedName>
        <fullName evidence="1">Uncharacterized protein</fullName>
    </submittedName>
</protein>
<keyword evidence="2" id="KW-1185">Reference proteome</keyword>
<dbReference type="EMBL" id="MU003614">
    <property type="protein sequence ID" value="KAF2462494.1"/>
    <property type="molecule type" value="Genomic_DNA"/>
</dbReference>
<accession>A0ACB6Q6C0</accession>
<dbReference type="Proteomes" id="UP000799755">
    <property type="component" value="Unassembled WGS sequence"/>
</dbReference>
<evidence type="ECO:0000313" key="1">
    <source>
        <dbReference type="EMBL" id="KAF2462494.1"/>
    </source>
</evidence>